<evidence type="ECO:0000256" key="8">
    <source>
        <dbReference type="ARBA" id="ARBA00023136"/>
    </source>
</evidence>
<keyword evidence="2 9" id="KW-0813">Transport</keyword>
<comment type="caution">
    <text evidence="9">Lacks conserved residue(s) required for the propagation of feature annotation.</text>
</comment>
<feature type="transmembrane region" description="Helical" evidence="9">
    <location>
        <begin position="41"/>
        <end position="58"/>
    </location>
</feature>
<keyword evidence="11" id="KW-1185">Reference proteome</keyword>
<dbReference type="NCBIfam" id="TIGR00964">
    <property type="entry name" value="secE_bact"/>
    <property type="match status" value="1"/>
</dbReference>
<evidence type="ECO:0000256" key="4">
    <source>
        <dbReference type="ARBA" id="ARBA00022692"/>
    </source>
</evidence>
<evidence type="ECO:0000256" key="5">
    <source>
        <dbReference type="ARBA" id="ARBA00022927"/>
    </source>
</evidence>
<proteinExistence type="inferred from homology"/>
<name>A0A365TNL9_9GAMM</name>
<dbReference type="GO" id="GO:0005886">
    <property type="term" value="C:plasma membrane"/>
    <property type="evidence" value="ECO:0007669"/>
    <property type="project" value="UniProtKB-UniRule"/>
</dbReference>
<dbReference type="InterPro" id="IPR038379">
    <property type="entry name" value="SecE_sf"/>
</dbReference>
<comment type="function">
    <text evidence="9">Essential subunit of the Sec protein translocation channel SecYEG. Clamps together the 2 halves of SecY. May contact the channel plug during translocation.</text>
</comment>
<keyword evidence="8 9" id="KW-0472">Membrane</keyword>
<evidence type="ECO:0000313" key="10">
    <source>
        <dbReference type="EMBL" id="RBI67224.1"/>
    </source>
</evidence>
<gene>
    <name evidence="9 10" type="primary">secE</name>
    <name evidence="10" type="ORF">DQ400_11240</name>
</gene>
<dbReference type="Gene3D" id="1.20.5.1030">
    <property type="entry name" value="Preprotein translocase secy subunit"/>
    <property type="match status" value="1"/>
</dbReference>
<evidence type="ECO:0000256" key="1">
    <source>
        <dbReference type="ARBA" id="ARBA00004370"/>
    </source>
</evidence>
<dbReference type="Proteomes" id="UP000252204">
    <property type="component" value="Unassembled WGS sequence"/>
</dbReference>
<dbReference type="GO" id="GO:0008320">
    <property type="term" value="F:protein transmembrane transporter activity"/>
    <property type="evidence" value="ECO:0007669"/>
    <property type="project" value="UniProtKB-UniRule"/>
</dbReference>
<dbReference type="AlphaFoldDB" id="A0A365TNL9"/>
<comment type="similarity">
    <text evidence="9">Belongs to the SecE/SEC61-gamma family.</text>
</comment>
<dbReference type="OrthoDB" id="9806365at2"/>
<feature type="transmembrane region" description="Helical" evidence="9">
    <location>
        <begin position="117"/>
        <end position="141"/>
    </location>
</feature>
<dbReference type="PANTHER" id="PTHR33910:SF1">
    <property type="entry name" value="PROTEIN TRANSLOCASE SUBUNIT SECE"/>
    <property type="match status" value="1"/>
</dbReference>
<keyword evidence="3 9" id="KW-1003">Cell membrane</keyword>
<sequence length="146" mass="15946">MSFFQNSFTVRRTLRSLVFMKPGSVKHGAEVQQKRHDGLKWAAVVALLVVAVIGNTYFADIGLLYRVLGVVVLCVIAGLIALTTTKGRDLVELARSAKKEIQRVVWPTRAETIQTTAIVLVAVLVVGLMLWLIDTLLGWAMSGVIG</sequence>
<dbReference type="EMBL" id="QNTU01000006">
    <property type="protein sequence ID" value="RBI67224.1"/>
    <property type="molecule type" value="Genomic_DNA"/>
</dbReference>
<dbReference type="GO" id="GO:0009306">
    <property type="term" value="P:protein secretion"/>
    <property type="evidence" value="ECO:0007669"/>
    <property type="project" value="UniProtKB-UniRule"/>
</dbReference>
<evidence type="ECO:0000313" key="11">
    <source>
        <dbReference type="Proteomes" id="UP000252204"/>
    </source>
</evidence>
<evidence type="ECO:0000256" key="3">
    <source>
        <dbReference type="ARBA" id="ARBA00022475"/>
    </source>
</evidence>
<keyword evidence="6 9" id="KW-1133">Transmembrane helix</keyword>
<evidence type="ECO:0000256" key="7">
    <source>
        <dbReference type="ARBA" id="ARBA00023010"/>
    </source>
</evidence>
<comment type="caution">
    <text evidence="10">The sequence shown here is derived from an EMBL/GenBank/DDBJ whole genome shotgun (WGS) entry which is preliminary data.</text>
</comment>
<keyword evidence="4 9" id="KW-0812">Transmembrane</keyword>
<comment type="subunit">
    <text evidence="9">Component of the Sec protein translocase complex. Heterotrimer consisting of SecY, SecE and SecG subunits. The heterotrimers can form oligomers, although 1 heterotrimer is thought to be able to translocate proteins. Interacts with the ribosome. Interacts with SecDF, and other proteins may be involved. Interacts with SecA.</text>
</comment>
<reference evidence="11" key="1">
    <citation type="submission" date="2018-06" db="EMBL/GenBank/DDBJ databases">
        <title>Whole genome sequencing of four bacterial strains from South Shetland trench revealing bio-synthetic gene clusters.</title>
        <authorList>
            <person name="Abdel-Mageed W.M."/>
            <person name="Lehri B."/>
            <person name="Jarmusch S."/>
            <person name="Miranda K."/>
            <person name="Goodfellow M."/>
            <person name="Jaspars M."/>
            <person name="Karlyshev A.V."/>
        </authorList>
    </citation>
    <scope>NUCLEOTIDE SEQUENCE [LARGE SCALE GENOMIC DNA]</scope>
    <source>
        <strain evidence="11">SST4</strain>
    </source>
</reference>
<dbReference type="HAMAP" id="MF_00422">
    <property type="entry name" value="SecE"/>
    <property type="match status" value="1"/>
</dbReference>
<keyword evidence="7 9" id="KW-0811">Translocation</keyword>
<organism evidence="10 11">
    <name type="scientific">Vreelandella sulfidaeris</name>
    <dbReference type="NCBI Taxonomy" id="115553"/>
    <lineage>
        <taxon>Bacteria</taxon>
        <taxon>Pseudomonadati</taxon>
        <taxon>Pseudomonadota</taxon>
        <taxon>Gammaproteobacteria</taxon>
        <taxon>Oceanospirillales</taxon>
        <taxon>Halomonadaceae</taxon>
        <taxon>Vreelandella</taxon>
    </lineage>
</organism>
<dbReference type="InterPro" id="IPR001901">
    <property type="entry name" value="Translocase_SecE/Sec61-g"/>
</dbReference>
<dbReference type="PANTHER" id="PTHR33910">
    <property type="entry name" value="PROTEIN TRANSLOCASE SUBUNIT SECE"/>
    <property type="match status" value="1"/>
</dbReference>
<dbReference type="PRINTS" id="PR01650">
    <property type="entry name" value="SECETRNLCASE"/>
</dbReference>
<keyword evidence="5 9" id="KW-0653">Protein transport</keyword>
<dbReference type="GO" id="GO:0065002">
    <property type="term" value="P:intracellular protein transmembrane transport"/>
    <property type="evidence" value="ECO:0007669"/>
    <property type="project" value="UniProtKB-UniRule"/>
</dbReference>
<evidence type="ECO:0000256" key="2">
    <source>
        <dbReference type="ARBA" id="ARBA00022448"/>
    </source>
</evidence>
<accession>A0A365TNL9</accession>
<feature type="transmembrane region" description="Helical" evidence="9">
    <location>
        <begin position="64"/>
        <end position="85"/>
    </location>
</feature>
<dbReference type="GO" id="GO:0006605">
    <property type="term" value="P:protein targeting"/>
    <property type="evidence" value="ECO:0007669"/>
    <property type="project" value="UniProtKB-UniRule"/>
</dbReference>
<evidence type="ECO:0000256" key="9">
    <source>
        <dbReference type="HAMAP-Rule" id="MF_00422"/>
    </source>
</evidence>
<comment type="subcellular location">
    <subcellularLocation>
        <location evidence="1">Membrane</location>
    </subcellularLocation>
</comment>
<dbReference type="InterPro" id="IPR005807">
    <property type="entry name" value="SecE_bac"/>
</dbReference>
<dbReference type="Pfam" id="PF00584">
    <property type="entry name" value="SecE"/>
    <property type="match status" value="1"/>
</dbReference>
<dbReference type="GO" id="GO:0043952">
    <property type="term" value="P:protein transport by the Sec complex"/>
    <property type="evidence" value="ECO:0007669"/>
    <property type="project" value="UniProtKB-UniRule"/>
</dbReference>
<evidence type="ECO:0000256" key="6">
    <source>
        <dbReference type="ARBA" id="ARBA00022989"/>
    </source>
</evidence>
<protein>
    <recommendedName>
        <fullName evidence="9">Protein translocase subunit SecE</fullName>
    </recommendedName>
</protein>